<comment type="caution">
    <text evidence="5">The sequence shown here is derived from an EMBL/GenBank/DDBJ whole genome shotgun (WGS) entry which is preliminary data.</text>
</comment>
<dbReference type="InterPro" id="IPR003036">
    <property type="entry name" value="Gag_P30"/>
</dbReference>
<dbReference type="InterPro" id="IPR051320">
    <property type="entry name" value="Viral_Replic_Matur_Polypro"/>
</dbReference>
<dbReference type="Pfam" id="PF02093">
    <property type="entry name" value="Gag_p30"/>
    <property type="match status" value="1"/>
</dbReference>
<dbReference type="Gene3D" id="3.10.10.10">
    <property type="entry name" value="HIV Type 1 Reverse Transcriptase, subunit A, domain 1"/>
    <property type="match status" value="1"/>
</dbReference>
<evidence type="ECO:0000256" key="3">
    <source>
        <dbReference type="SAM" id="MobiDB-lite"/>
    </source>
</evidence>
<dbReference type="Gene3D" id="3.30.70.270">
    <property type="match status" value="1"/>
</dbReference>
<protein>
    <recommendedName>
        <fullName evidence="2">ribonuclease H</fullName>
        <ecNumber evidence="2">3.1.26.4</ecNumber>
    </recommendedName>
</protein>
<dbReference type="EMBL" id="JAUNZN010000033">
    <property type="protein sequence ID" value="KAK4806840.1"/>
    <property type="molecule type" value="Genomic_DNA"/>
</dbReference>
<feature type="compositionally biased region" description="Basic residues" evidence="3">
    <location>
        <begin position="349"/>
        <end position="358"/>
    </location>
</feature>
<evidence type="ECO:0000313" key="6">
    <source>
        <dbReference type="Proteomes" id="UP001333110"/>
    </source>
</evidence>
<feature type="region of interest" description="Disordered" evidence="3">
    <location>
        <begin position="1"/>
        <end position="21"/>
    </location>
</feature>
<dbReference type="InterPro" id="IPR043128">
    <property type="entry name" value="Rev_trsase/Diguanyl_cyclase"/>
</dbReference>
<evidence type="ECO:0000256" key="1">
    <source>
        <dbReference type="ARBA" id="ARBA00010879"/>
    </source>
</evidence>
<proteinExistence type="inferred from homology"/>
<dbReference type="SUPFAM" id="SSF56672">
    <property type="entry name" value="DNA/RNA polymerases"/>
    <property type="match status" value="1"/>
</dbReference>
<dbReference type="Pfam" id="PF00078">
    <property type="entry name" value="RVT_1"/>
    <property type="match status" value="1"/>
</dbReference>
<evidence type="ECO:0000256" key="2">
    <source>
        <dbReference type="ARBA" id="ARBA00012180"/>
    </source>
</evidence>
<name>A0AAN7RKT8_MYCAM</name>
<feature type="domain" description="Reverse transcriptase" evidence="4">
    <location>
        <begin position="104"/>
        <end position="365"/>
    </location>
</feature>
<dbReference type="AlphaFoldDB" id="A0AAN7RKT8"/>
<evidence type="ECO:0000313" key="5">
    <source>
        <dbReference type="EMBL" id="KAK4806840.1"/>
    </source>
</evidence>
<dbReference type="Gene3D" id="1.10.375.10">
    <property type="entry name" value="Human Immunodeficiency Virus Type 1 Capsid Protein"/>
    <property type="match status" value="1"/>
</dbReference>
<keyword evidence="6" id="KW-1185">Reference proteome</keyword>
<accession>A0AAN7RKT8</accession>
<comment type="similarity">
    <text evidence="1">Belongs to the beta type-B retroviral polymerase family. HERV class-II K(HML-2) pol subfamily.</text>
</comment>
<reference evidence="5 6" key="1">
    <citation type="journal article" date="2023" name="J. Hered.">
        <title>Chromosome-level genome of the wood stork (Mycteria americana) provides insight into avian chromosome evolution.</title>
        <authorList>
            <person name="Flamio R. Jr."/>
            <person name="Ramstad K.M."/>
        </authorList>
    </citation>
    <scope>NUCLEOTIDE SEQUENCE [LARGE SCALE GENOMIC DNA]</scope>
    <source>
        <strain evidence="5">JAX WOST 10</strain>
    </source>
</reference>
<dbReference type="GO" id="GO:0019068">
    <property type="term" value="P:virion assembly"/>
    <property type="evidence" value="ECO:0007669"/>
    <property type="project" value="InterPro"/>
</dbReference>
<dbReference type="InterPro" id="IPR000477">
    <property type="entry name" value="RT_dom"/>
</dbReference>
<gene>
    <name evidence="5" type="ORF">QYF61_005636</name>
</gene>
<dbReference type="InterPro" id="IPR008919">
    <property type="entry name" value="Retrov_capsid_N"/>
</dbReference>
<dbReference type="SUPFAM" id="SSF47943">
    <property type="entry name" value="Retrovirus capsid protein, N-terminal core domain"/>
    <property type="match status" value="1"/>
</dbReference>
<dbReference type="InterPro" id="IPR043502">
    <property type="entry name" value="DNA/RNA_pol_sf"/>
</dbReference>
<organism evidence="5 6">
    <name type="scientific">Mycteria americana</name>
    <name type="common">Wood stork</name>
    <dbReference type="NCBI Taxonomy" id="33587"/>
    <lineage>
        <taxon>Eukaryota</taxon>
        <taxon>Metazoa</taxon>
        <taxon>Chordata</taxon>
        <taxon>Craniata</taxon>
        <taxon>Vertebrata</taxon>
        <taxon>Euteleostomi</taxon>
        <taxon>Archelosauria</taxon>
        <taxon>Archosauria</taxon>
        <taxon>Dinosauria</taxon>
        <taxon>Saurischia</taxon>
        <taxon>Theropoda</taxon>
        <taxon>Coelurosauria</taxon>
        <taxon>Aves</taxon>
        <taxon>Neognathae</taxon>
        <taxon>Neoaves</taxon>
        <taxon>Aequornithes</taxon>
        <taxon>Ciconiiformes</taxon>
        <taxon>Ciconiidae</taxon>
        <taxon>Mycteria</taxon>
    </lineage>
</organism>
<dbReference type="PANTHER" id="PTHR33064:SF36">
    <property type="entry name" value="CCHC-TYPE DOMAIN-CONTAINING PROTEIN"/>
    <property type="match status" value="1"/>
</dbReference>
<feature type="region of interest" description="Disordered" evidence="3">
    <location>
        <begin position="349"/>
        <end position="371"/>
    </location>
</feature>
<evidence type="ECO:0000259" key="4">
    <source>
        <dbReference type="PROSITE" id="PS50878"/>
    </source>
</evidence>
<dbReference type="Proteomes" id="UP001333110">
    <property type="component" value="Unassembled WGS sequence"/>
</dbReference>
<dbReference type="GO" id="GO:0004523">
    <property type="term" value="F:RNA-DNA hybrid ribonuclease activity"/>
    <property type="evidence" value="ECO:0007669"/>
    <property type="project" value="UniProtKB-EC"/>
</dbReference>
<sequence>MGGMTNTNMYLPKEDPEWDPNTSEGLQRVKEYQKLILHGIQHGVQKPKNLSKLYEVRQGDKETPSAFYERLCEVARKWTDLDPEDDSNSKLFNMLFIGQAAADIRKKLEKVEETAWKAQICLLTKKDPNEEMNIPEEILNAVTPLVRASKIPGRAKNATPVKTELKPGAQLARQKQYPIKLEARKGLEPIISSFLEHGLLQECQSECNTPILPVKKPHSSEYRLVQDLQEINARTADVHPDAFFCIPVDEQSQTIFTFEWENPTPGRKTQLCWTVLPQGFKNSPALFGNVLAKELELWQNDHDAVTLLQYVDDLLIGSDSYEACLEATISLLNFLGLAGYRVSKKKAQIGGKKKKKRSTIWGLKSPKDREN</sequence>
<dbReference type="EC" id="3.1.26.4" evidence="2"/>
<dbReference type="PROSITE" id="PS50878">
    <property type="entry name" value="RT_POL"/>
    <property type="match status" value="1"/>
</dbReference>
<dbReference type="PANTHER" id="PTHR33064">
    <property type="entry name" value="POL PROTEIN"/>
    <property type="match status" value="1"/>
</dbReference>